<evidence type="ECO:0000313" key="3">
    <source>
        <dbReference type="EMBL" id="MDR7346864.1"/>
    </source>
</evidence>
<accession>A0ABU2B1G4</accession>
<comment type="similarity">
    <text evidence="1">Belongs to the AHA1 family.</text>
</comment>
<dbReference type="InterPro" id="IPR013538">
    <property type="entry name" value="ASHA1/2-like_C"/>
</dbReference>
<reference evidence="3 4" key="1">
    <citation type="submission" date="2023-07" db="EMBL/GenBank/DDBJ databases">
        <title>Sequencing the genomes of 1000 actinobacteria strains.</title>
        <authorList>
            <person name="Klenk H.-P."/>
        </authorList>
    </citation>
    <scope>NUCLEOTIDE SEQUENCE [LARGE SCALE GENOMIC DNA]</scope>
    <source>
        <strain evidence="3 4">DSM 22966</strain>
    </source>
</reference>
<organism evidence="3 4">
    <name type="scientific">Enteractinococcus fodinae</name>
    <dbReference type="NCBI Taxonomy" id="684663"/>
    <lineage>
        <taxon>Bacteria</taxon>
        <taxon>Bacillati</taxon>
        <taxon>Actinomycetota</taxon>
        <taxon>Actinomycetes</taxon>
        <taxon>Micrococcales</taxon>
        <taxon>Micrococcaceae</taxon>
    </lineage>
</organism>
<dbReference type="Gene3D" id="3.30.530.20">
    <property type="match status" value="1"/>
</dbReference>
<dbReference type="RefSeq" id="WP_310172366.1">
    <property type="nucleotide sequence ID" value="NZ_BAABHE010000002.1"/>
</dbReference>
<evidence type="ECO:0000259" key="2">
    <source>
        <dbReference type="Pfam" id="PF08327"/>
    </source>
</evidence>
<dbReference type="InterPro" id="IPR023393">
    <property type="entry name" value="START-like_dom_sf"/>
</dbReference>
<dbReference type="SUPFAM" id="SSF55961">
    <property type="entry name" value="Bet v1-like"/>
    <property type="match status" value="1"/>
</dbReference>
<evidence type="ECO:0000256" key="1">
    <source>
        <dbReference type="ARBA" id="ARBA00006817"/>
    </source>
</evidence>
<protein>
    <submittedName>
        <fullName evidence="3">Uncharacterized protein YndB with AHSA1/START domain</fullName>
    </submittedName>
</protein>
<dbReference type="Pfam" id="PF08327">
    <property type="entry name" value="AHSA1"/>
    <property type="match status" value="1"/>
</dbReference>
<proteinExistence type="inferred from homology"/>
<sequence>MQDTDMTQRFTITHYVPGTPRQAWDAWTNPAAIAQWWHLPQTTTPVHELEYDVRVGGAYIYTSVHDDTGERTVSGGVFHEVLPPRRLVFTWGAPELRRDNLPLVTIEIDETSDGSYVELTLEGFSGEPGDGAFYDTWDQALIRLKDYVAAQHHDPAQ</sequence>
<evidence type="ECO:0000313" key="4">
    <source>
        <dbReference type="Proteomes" id="UP001183794"/>
    </source>
</evidence>
<feature type="domain" description="Activator of Hsp90 ATPase homologue 1/2-like C-terminal" evidence="2">
    <location>
        <begin position="19"/>
        <end position="148"/>
    </location>
</feature>
<dbReference type="Proteomes" id="UP001183794">
    <property type="component" value="Unassembled WGS sequence"/>
</dbReference>
<comment type="caution">
    <text evidence="3">The sequence shown here is derived from an EMBL/GenBank/DDBJ whole genome shotgun (WGS) entry which is preliminary data.</text>
</comment>
<name>A0ABU2B1G4_9MICC</name>
<dbReference type="CDD" id="cd07814">
    <property type="entry name" value="SRPBCC_CalC_Aha1-like"/>
    <property type="match status" value="1"/>
</dbReference>
<keyword evidence="4" id="KW-1185">Reference proteome</keyword>
<gene>
    <name evidence="3" type="ORF">J2S62_001121</name>
</gene>
<dbReference type="EMBL" id="JAVDYJ010000001">
    <property type="protein sequence ID" value="MDR7346864.1"/>
    <property type="molecule type" value="Genomic_DNA"/>
</dbReference>